<dbReference type="EMBL" id="OB660422">
    <property type="protein sequence ID" value="CAD7224707.1"/>
    <property type="molecule type" value="Genomic_DNA"/>
</dbReference>
<dbReference type="PANTHER" id="PTHR13318">
    <property type="entry name" value="PARTNER OF PAIRED, ISOFORM B-RELATED"/>
    <property type="match status" value="1"/>
</dbReference>
<gene>
    <name evidence="1" type="ORF">CTOB1V02_LOCUS2660</name>
</gene>
<protein>
    <submittedName>
        <fullName evidence="1">Uncharacterized protein</fullName>
    </submittedName>
</protein>
<dbReference type="GO" id="GO:0019005">
    <property type="term" value="C:SCF ubiquitin ligase complex"/>
    <property type="evidence" value="ECO:0007669"/>
    <property type="project" value="TreeGrafter"/>
</dbReference>
<dbReference type="SUPFAM" id="SSF52047">
    <property type="entry name" value="RNI-like"/>
    <property type="match status" value="1"/>
</dbReference>
<dbReference type="GO" id="GO:0031146">
    <property type="term" value="P:SCF-dependent proteasomal ubiquitin-dependent protein catabolic process"/>
    <property type="evidence" value="ECO:0007669"/>
    <property type="project" value="TreeGrafter"/>
</dbReference>
<dbReference type="AlphaFoldDB" id="A0A7R8W4G4"/>
<dbReference type="InterPro" id="IPR032675">
    <property type="entry name" value="LRR_dom_sf"/>
</dbReference>
<accession>A0A7R8W4G4</accession>
<organism evidence="1">
    <name type="scientific">Cyprideis torosa</name>
    <dbReference type="NCBI Taxonomy" id="163714"/>
    <lineage>
        <taxon>Eukaryota</taxon>
        <taxon>Metazoa</taxon>
        <taxon>Ecdysozoa</taxon>
        <taxon>Arthropoda</taxon>
        <taxon>Crustacea</taxon>
        <taxon>Oligostraca</taxon>
        <taxon>Ostracoda</taxon>
        <taxon>Podocopa</taxon>
        <taxon>Podocopida</taxon>
        <taxon>Cytherocopina</taxon>
        <taxon>Cytheroidea</taxon>
        <taxon>Cytherideidae</taxon>
        <taxon>Cyprideis</taxon>
    </lineage>
</organism>
<sequence length="511" mass="58012">MPEFQLPHSLLDTCSDVLLQELTSDPWRKDFVTRKYWPPSIADIVLKSALRRGQHASLTVLRRLFANPKNKNQWISPAILSLNMSFQPLWFGDLMDLYGSLLSANISEMRTFGIAVRLFSIYDREQELIMHLAGMLCRVLDRMPVLTTLILRGVSDDNMLMGISESSSAGLLLHLDVSCSRGVSDDGIFALTSNCHNLQILNMSDTSVTGEGARNALQFLPKLKTIGGYVNMEHVSDVILSLGEELPCFTEIYDNSLIHSQNVKLLNALCPNILKLVTHIHCLPAFDEFSFPHLETLKVDCDFKDHSDTVWDFLETREKSRAFKNLVLYNQMGSGLAIEALKPVSHTLEGFEGKITYTYLPDDTVIPPFEKLQVLKLKKMECVKSSKRMMQNCPNVERLAVEHCVWPYSSILRDCPSVLDFQDVARSLRSGQFSFLQELWIESDATFGSTNCLVQFIEFTCPVLRVLGYTVHIKGIKLQELKNEIRNRNWSLDLVESPTYGKCRSWERTAS</sequence>
<name>A0A7R8W4G4_9CRUS</name>
<dbReference type="Gene3D" id="3.80.10.10">
    <property type="entry name" value="Ribonuclease Inhibitor"/>
    <property type="match status" value="1"/>
</dbReference>
<dbReference type="OrthoDB" id="16120at2759"/>
<evidence type="ECO:0000313" key="1">
    <source>
        <dbReference type="EMBL" id="CAD7224707.1"/>
    </source>
</evidence>
<proteinExistence type="predicted"/>
<reference evidence="1" key="1">
    <citation type="submission" date="2020-11" db="EMBL/GenBank/DDBJ databases">
        <authorList>
            <person name="Tran Van P."/>
        </authorList>
    </citation>
    <scope>NUCLEOTIDE SEQUENCE</scope>
</reference>